<dbReference type="InterPro" id="IPR003959">
    <property type="entry name" value="ATPase_AAA_core"/>
</dbReference>
<dbReference type="InterPro" id="IPR027417">
    <property type="entry name" value="P-loop_NTPase"/>
</dbReference>
<proteinExistence type="predicted"/>
<dbReference type="OrthoDB" id="747555at2"/>
<dbReference type="PANTHER" id="PTHR40396">
    <property type="entry name" value="ATPASE-LIKE PROTEIN"/>
    <property type="match status" value="1"/>
</dbReference>
<sequence>MRIKSLSVANFKSFRAFRVAFQKLNILIGANSAGKSNFLQILKFLRDIAKEGLPNAVCMHGGTDYIRNLHLSPKEPLEICLTLVQPLRLFDRANRLEAASHEQTYSLKIGFGKNNCGYRILHEELELAGTFENRPFTLRIKNEQGKLLAEKSEDSETPFDALGMLTLPADERLGENEALLLSENSLLGIYPPFGSALRQFAFYDFDPKMTKKAVPLIGKSELEADGSNLALVLKNILSDKDRKTEFLTLVQEVLPFIESFEAERLSDNLLYLQMRETPNKSVPIPAAFISDGTLNITALLIALYFERKSVLILEEPERNIHPFLISRLVEMMHDASEQKQIFLTTHHPEIVRFGGAKNLLLSHATRKIFPSFRIPRKKRKSKLF</sequence>
<dbReference type="Proteomes" id="UP000001208">
    <property type="component" value="Chromosome"/>
</dbReference>
<accession>B3QTN6</accession>
<dbReference type="Gene3D" id="3.40.50.300">
    <property type="entry name" value="P-loop containing nucleotide triphosphate hydrolases"/>
    <property type="match status" value="2"/>
</dbReference>
<dbReference type="GO" id="GO:0005524">
    <property type="term" value="F:ATP binding"/>
    <property type="evidence" value="ECO:0007669"/>
    <property type="project" value="InterPro"/>
</dbReference>
<gene>
    <name evidence="2" type="ordered locus">Ctha_1777</name>
</gene>
<name>B3QTN6_CHLT3</name>
<feature type="domain" description="ATPase AAA-type core" evidence="1">
    <location>
        <begin position="24"/>
        <end position="351"/>
    </location>
</feature>
<dbReference type="AlphaFoldDB" id="B3QTN6"/>
<evidence type="ECO:0000259" key="1">
    <source>
        <dbReference type="Pfam" id="PF13304"/>
    </source>
</evidence>
<dbReference type="STRING" id="517418.Ctha_1777"/>
<dbReference type="PIRSF" id="PIRSF029347">
    <property type="entry name" value="RecF"/>
    <property type="match status" value="1"/>
</dbReference>
<dbReference type="PANTHER" id="PTHR40396:SF1">
    <property type="entry name" value="ATPASE AAA-TYPE CORE DOMAIN-CONTAINING PROTEIN"/>
    <property type="match status" value="1"/>
</dbReference>
<dbReference type="InterPro" id="IPR014555">
    <property type="entry name" value="RecF-like"/>
</dbReference>
<dbReference type="HOGENOM" id="CLU_035814_3_1_10"/>
<evidence type="ECO:0000313" key="2">
    <source>
        <dbReference type="EMBL" id="ACF14234.1"/>
    </source>
</evidence>
<dbReference type="KEGG" id="cts:Ctha_1777"/>
<dbReference type="RefSeq" id="WP_012500318.1">
    <property type="nucleotide sequence ID" value="NC_011026.1"/>
</dbReference>
<protein>
    <submittedName>
        <fullName evidence="2">ATPase-like protein</fullName>
    </submittedName>
</protein>
<evidence type="ECO:0000313" key="3">
    <source>
        <dbReference type="Proteomes" id="UP000001208"/>
    </source>
</evidence>
<dbReference type="eggNOG" id="COG4637">
    <property type="taxonomic scope" value="Bacteria"/>
</dbReference>
<keyword evidence="3" id="KW-1185">Reference proteome</keyword>
<organism evidence="2 3">
    <name type="scientific">Chloroherpeton thalassium (strain ATCC 35110 / GB-78)</name>
    <dbReference type="NCBI Taxonomy" id="517418"/>
    <lineage>
        <taxon>Bacteria</taxon>
        <taxon>Pseudomonadati</taxon>
        <taxon>Chlorobiota</taxon>
        <taxon>Chlorobiia</taxon>
        <taxon>Chlorobiales</taxon>
        <taxon>Chloroherpetonaceae</taxon>
        <taxon>Chloroherpeton</taxon>
    </lineage>
</organism>
<dbReference type="SUPFAM" id="SSF52540">
    <property type="entry name" value="P-loop containing nucleoside triphosphate hydrolases"/>
    <property type="match status" value="1"/>
</dbReference>
<reference evidence="2 3" key="1">
    <citation type="submission" date="2008-06" db="EMBL/GenBank/DDBJ databases">
        <title>Complete sequence of Chloroherpeton thalassium ATCC 35110.</title>
        <authorList>
            <consortium name="US DOE Joint Genome Institute"/>
            <person name="Lucas S."/>
            <person name="Copeland A."/>
            <person name="Lapidus A."/>
            <person name="Glavina del Rio T."/>
            <person name="Dalin E."/>
            <person name="Tice H."/>
            <person name="Bruce D."/>
            <person name="Goodwin L."/>
            <person name="Pitluck S."/>
            <person name="Schmutz J."/>
            <person name="Larimer F."/>
            <person name="Land M."/>
            <person name="Hauser L."/>
            <person name="Kyrpides N."/>
            <person name="Mikhailova N."/>
            <person name="Liu Z."/>
            <person name="Li T."/>
            <person name="Zhao F."/>
            <person name="Overmann J."/>
            <person name="Bryant D.A."/>
            <person name="Richardson P."/>
        </authorList>
    </citation>
    <scope>NUCLEOTIDE SEQUENCE [LARGE SCALE GENOMIC DNA]</scope>
    <source>
        <strain evidence="3">ATCC 35110 / GB-78</strain>
    </source>
</reference>
<dbReference type="Pfam" id="PF13304">
    <property type="entry name" value="AAA_21"/>
    <property type="match status" value="1"/>
</dbReference>
<dbReference type="EMBL" id="CP001100">
    <property type="protein sequence ID" value="ACF14234.1"/>
    <property type="molecule type" value="Genomic_DNA"/>
</dbReference>
<dbReference type="GO" id="GO:0016887">
    <property type="term" value="F:ATP hydrolysis activity"/>
    <property type="evidence" value="ECO:0007669"/>
    <property type="project" value="InterPro"/>
</dbReference>